<feature type="coiled-coil region" evidence="1">
    <location>
        <begin position="352"/>
        <end position="396"/>
    </location>
</feature>
<dbReference type="EMBL" id="AOSG01000019">
    <property type="protein sequence ID" value="EOR72143.1"/>
    <property type="molecule type" value="Genomic_DNA"/>
</dbReference>
<comment type="caution">
    <text evidence="2">The sequence shown here is derived from an EMBL/GenBank/DDBJ whole genome shotgun (WGS) entry which is preliminary data.</text>
</comment>
<keyword evidence="1" id="KW-0175">Coiled coil</keyword>
<reference evidence="2 3" key="1">
    <citation type="journal article" date="2013" name="Genome Announc.">
        <title>Draft Genome Sequence of the Lignocellulose Decomposer Thermobifida fusca Strain TM51.</title>
        <authorList>
            <person name="Toth A."/>
            <person name="Barna T."/>
            <person name="Nagy I."/>
            <person name="Horvath B."/>
            <person name="Nagy I."/>
            <person name="Tancsics A."/>
            <person name="Kriszt B."/>
            <person name="Baka E."/>
            <person name="Fekete C."/>
            <person name="Kukolya J."/>
        </authorList>
    </citation>
    <scope>NUCLEOTIDE SEQUENCE [LARGE SCALE GENOMIC DNA]</scope>
    <source>
        <strain evidence="2 3">TM51</strain>
    </source>
</reference>
<keyword evidence="3" id="KW-1185">Reference proteome</keyword>
<evidence type="ECO:0000256" key="1">
    <source>
        <dbReference type="SAM" id="Coils"/>
    </source>
</evidence>
<accession>A0A9P2TCI2</accession>
<name>A0A9P2TCI2_THEFU</name>
<evidence type="ECO:0000313" key="2">
    <source>
        <dbReference type="EMBL" id="EOR72143.1"/>
    </source>
</evidence>
<dbReference type="RefSeq" id="WP_016188318.1">
    <property type="nucleotide sequence ID" value="NZ_AOSG01000019.1"/>
</dbReference>
<gene>
    <name evidence="2" type="ORF">TM51_04078</name>
</gene>
<dbReference type="AlphaFoldDB" id="A0A9P2TCI2"/>
<sequence length="594" mass="67555">MPLVYRTLFTVPPPCDVVDLSLDTFSAWLAQKSDGWTPDMSRSGHYVVDHRYTVKVIRHDNPDENLRFVRLKTESLHERSGTVWQTVLTAVSDPGREADRTVWIEMTATSPRERIGVGGEGVFEVVRPKLVRSFLNSARCFDGAAMLTETPVIVRGRDEQAVEALLTAICDSSRRLALVATGVPADLTVLTWQNAIGQVLKFACGMYSGYVLDRAAQQRVAARLPKDFSIPMGGVRTFLPGVQLTDLTDHLRHPMLSARSMDESRTGRMIRARVGRKLMPALHTTALNLALPDALLHVDALLDEEEADLPASPVAPRVSKATVVYRTESATAARSPAPDPTDAERERTLALAAELKRRNARLAELERDYEQLRSELRETVRERNQYREQLRKARYENTWLRDQLRNFGHYETAATHPPIPPSEVPPEDFEELWERMTDETSFPYLRVTIDDALDDMRELSGHKKERLWVTKAWEALRALNDYVRYQLTHPENSKPLHDYLRDQPDGFFTIPVKRMAAHESDTVQNRAKFSGKRIFRVPTEVHPDGVVPMFAHIKLDTEYGVCPRLYYYPDLGPGRTNRIYIGYLGRHLPVHSTN</sequence>
<organism evidence="2 3">
    <name type="scientific">Thermobifida fusca TM51</name>
    <dbReference type="NCBI Taxonomy" id="1169414"/>
    <lineage>
        <taxon>Bacteria</taxon>
        <taxon>Bacillati</taxon>
        <taxon>Actinomycetota</taxon>
        <taxon>Actinomycetes</taxon>
        <taxon>Streptosporangiales</taxon>
        <taxon>Nocardiopsidaceae</taxon>
        <taxon>Thermobifida</taxon>
    </lineage>
</organism>
<proteinExistence type="predicted"/>
<evidence type="ECO:0000313" key="3">
    <source>
        <dbReference type="Proteomes" id="UP000014184"/>
    </source>
</evidence>
<dbReference type="Proteomes" id="UP000014184">
    <property type="component" value="Unassembled WGS sequence"/>
</dbReference>
<protein>
    <submittedName>
        <fullName evidence="2">Uncharacterized protein</fullName>
    </submittedName>
</protein>